<dbReference type="Gene3D" id="3.30.43.10">
    <property type="entry name" value="Uridine Diphospho-n-acetylenolpyruvylglucosamine Reductase, domain 2"/>
    <property type="match status" value="1"/>
</dbReference>
<dbReference type="InterPro" id="IPR016164">
    <property type="entry name" value="FAD-linked_Oxase-like_C"/>
</dbReference>
<dbReference type="SUPFAM" id="SSF56176">
    <property type="entry name" value="FAD-binding/transporter-associated domain-like"/>
    <property type="match status" value="1"/>
</dbReference>
<evidence type="ECO:0000256" key="2">
    <source>
        <dbReference type="ARBA" id="ARBA00022827"/>
    </source>
</evidence>
<dbReference type="PROSITE" id="PS51387">
    <property type="entry name" value="FAD_PCMH"/>
    <property type="match status" value="1"/>
</dbReference>
<sequence>MGTSDQPSRLSRRTFLGAAGATAALSSLTWTPAFRVTPAEADTAAPPSFPSGISVYQQAWSNWSGEIVLSPQWTCAPATPADVVTLANWAHAQGWKIRAKGMGHGWSPLLEPSGATGNILLVDTTQHLTAVTVNSGSPASVTAQAGITMLNLLTALENSGYGLIHTPAPGDLSLGGVLAIDGHGSAVPATGETLTTGHTFGSVSNLVTSLTAVVWDSTQSAYVLKTFQRSDPDIAAFLVHLGRAFVTEATLRVGANVRLRCQSTYTTNVGTLFAPPASAGSSSFASLVNKSGRVETIWFPFTTVPWLKVWTVTPSKPLFSKENDSPFPFTFADSVSTQESALIADIVGGDVSVTPTFENLEMSIVGSGLIVTGTWDIWGWAKNSQLYVRPTTLQVTANGYAILCARSDVQRVVSEFYTYLNNALTTYQNRGQYPMNGPWEVRVTGLDNAADCGVSGAVQPLLSALRPRPDQPAWDTAVWMDLLTIPGTPQSQQFYRETEQWVLSNYTGSYAAVRPEWSKGWAYSGTAAWADPTILGTTVPAAYRTGQPSGSNWDTALSILDKYDPSRIYSNTFLDGLLP</sequence>
<dbReference type="InterPro" id="IPR006311">
    <property type="entry name" value="TAT_signal"/>
</dbReference>
<evidence type="ECO:0000256" key="1">
    <source>
        <dbReference type="ARBA" id="ARBA00022630"/>
    </source>
</evidence>
<feature type="domain" description="FAD-binding PCMH-type" evidence="4">
    <location>
        <begin position="66"/>
        <end position="256"/>
    </location>
</feature>
<keyword evidence="2" id="KW-0274">FAD</keyword>
<dbReference type="Pfam" id="PF01565">
    <property type="entry name" value="FAD_binding_4"/>
    <property type="match status" value="1"/>
</dbReference>
<organism evidence="5 6">
    <name type="scientific">Streptacidiphilus cavernicola</name>
    <dbReference type="NCBI Taxonomy" id="3342716"/>
    <lineage>
        <taxon>Bacteria</taxon>
        <taxon>Bacillati</taxon>
        <taxon>Actinomycetota</taxon>
        <taxon>Actinomycetes</taxon>
        <taxon>Kitasatosporales</taxon>
        <taxon>Streptomycetaceae</taxon>
        <taxon>Streptacidiphilus</taxon>
    </lineage>
</organism>
<dbReference type="InterPro" id="IPR016167">
    <property type="entry name" value="FAD-bd_PCMH_sub1"/>
</dbReference>
<name>A0ABV6UUC0_9ACTN</name>
<dbReference type="Gene3D" id="3.40.462.10">
    <property type="entry name" value="FAD-linked oxidases, C-terminal domain"/>
    <property type="match status" value="1"/>
</dbReference>
<keyword evidence="1" id="KW-0285">Flavoprotein</keyword>
<evidence type="ECO:0000256" key="3">
    <source>
        <dbReference type="ARBA" id="ARBA00023002"/>
    </source>
</evidence>
<dbReference type="PANTHER" id="PTHR43762">
    <property type="entry name" value="L-GULONOLACTONE OXIDASE"/>
    <property type="match status" value="1"/>
</dbReference>
<protein>
    <submittedName>
        <fullName evidence="5">Cholesterol oxidase substrate-binding domain-containing protein</fullName>
    </submittedName>
</protein>
<dbReference type="Pfam" id="PF09129">
    <property type="entry name" value="Chol_subst-bind"/>
    <property type="match status" value="1"/>
</dbReference>
<dbReference type="InterPro" id="IPR010031">
    <property type="entry name" value="FAD_lactone_oxidase-like"/>
</dbReference>
<dbReference type="PROSITE" id="PS51318">
    <property type="entry name" value="TAT"/>
    <property type="match status" value="1"/>
</dbReference>
<comment type="caution">
    <text evidence="5">The sequence shown here is derived from an EMBL/GenBank/DDBJ whole genome shotgun (WGS) entry which is preliminary data.</text>
</comment>
<dbReference type="PANTHER" id="PTHR43762:SF1">
    <property type="entry name" value="D-ARABINONO-1,4-LACTONE OXIDASE"/>
    <property type="match status" value="1"/>
</dbReference>
<dbReference type="InterPro" id="IPR016171">
    <property type="entry name" value="Vanillyl_alc_oxidase_C-sub2"/>
</dbReference>
<dbReference type="InterPro" id="IPR016170">
    <property type="entry name" value="Cytok_DH_C_sf"/>
</dbReference>
<evidence type="ECO:0000313" key="5">
    <source>
        <dbReference type="EMBL" id="MFC1405069.1"/>
    </source>
</evidence>
<dbReference type="RefSeq" id="WP_030259496.1">
    <property type="nucleotide sequence ID" value="NZ_JBHEZZ010000018.1"/>
</dbReference>
<dbReference type="InterPro" id="IPR015213">
    <property type="entry name" value="Cholesterol_OX_subst-bd"/>
</dbReference>
<keyword evidence="3" id="KW-0560">Oxidoreductase</keyword>
<dbReference type="Proteomes" id="UP001592528">
    <property type="component" value="Unassembled WGS sequence"/>
</dbReference>
<gene>
    <name evidence="5" type="ORF">ACEZDJ_27685</name>
</gene>
<keyword evidence="6" id="KW-1185">Reference proteome</keyword>
<accession>A0ABV6UUC0</accession>
<dbReference type="InterPro" id="IPR036318">
    <property type="entry name" value="FAD-bd_PCMH-like_sf"/>
</dbReference>
<dbReference type="Gene3D" id="1.10.45.10">
    <property type="entry name" value="Vanillyl-alcohol Oxidase, Chain A, domain 4"/>
    <property type="match status" value="1"/>
</dbReference>
<evidence type="ECO:0000259" key="4">
    <source>
        <dbReference type="PROSITE" id="PS51387"/>
    </source>
</evidence>
<dbReference type="SUPFAM" id="SSF55103">
    <property type="entry name" value="FAD-linked oxidases, C-terminal domain"/>
    <property type="match status" value="1"/>
</dbReference>
<dbReference type="InterPro" id="IPR016166">
    <property type="entry name" value="FAD-bd_PCMH"/>
</dbReference>
<proteinExistence type="predicted"/>
<dbReference type="InterPro" id="IPR016169">
    <property type="entry name" value="FAD-bd_PCMH_sub2"/>
</dbReference>
<dbReference type="InterPro" id="IPR006094">
    <property type="entry name" value="Oxid_FAD_bind_N"/>
</dbReference>
<evidence type="ECO:0000313" key="6">
    <source>
        <dbReference type="Proteomes" id="UP001592528"/>
    </source>
</evidence>
<reference evidence="5 6" key="1">
    <citation type="submission" date="2024-09" db="EMBL/GenBank/DDBJ databases">
        <authorList>
            <person name="Lee S.D."/>
        </authorList>
    </citation>
    <scope>NUCLEOTIDE SEQUENCE [LARGE SCALE GENOMIC DNA]</scope>
    <source>
        <strain evidence="5 6">N1-5</strain>
    </source>
</reference>
<dbReference type="EMBL" id="JBHEZZ010000018">
    <property type="protein sequence ID" value="MFC1405069.1"/>
    <property type="molecule type" value="Genomic_DNA"/>
</dbReference>
<dbReference type="Gene3D" id="3.30.465.10">
    <property type="match status" value="1"/>
</dbReference>